<dbReference type="STRING" id="1860122.A9404_01030"/>
<feature type="transmembrane region" description="Helical" evidence="1">
    <location>
        <begin position="56"/>
        <end position="77"/>
    </location>
</feature>
<evidence type="ECO:0008006" key="4">
    <source>
        <dbReference type="Google" id="ProtNLM"/>
    </source>
</evidence>
<sequence length="131" mass="14679">MRRIIFWAQPLIALIYILMSVWGASPARPQGLWLVLLILPALAVLPGMLAHRYAAFVWAALADLLYLLVASTDAWSLAADRTFNLMIVVLAITGFCAAWAQGILLRQRSRRGSRNLTEPRDKLEPIDSKHK</sequence>
<dbReference type="Pfam" id="PF09842">
    <property type="entry name" value="DUF2069"/>
    <property type="match status" value="1"/>
</dbReference>
<dbReference type="InterPro" id="IPR018643">
    <property type="entry name" value="DUF2069_membrane"/>
</dbReference>
<dbReference type="KEGG" id="haz:A9404_01030"/>
<evidence type="ECO:0000313" key="3">
    <source>
        <dbReference type="Proteomes" id="UP000078596"/>
    </source>
</evidence>
<feature type="transmembrane region" description="Helical" evidence="1">
    <location>
        <begin position="7"/>
        <end position="25"/>
    </location>
</feature>
<feature type="transmembrane region" description="Helical" evidence="1">
    <location>
        <begin position="31"/>
        <end position="49"/>
    </location>
</feature>
<evidence type="ECO:0000256" key="1">
    <source>
        <dbReference type="SAM" id="Phobius"/>
    </source>
</evidence>
<dbReference type="AlphaFoldDB" id="A0A191ZE56"/>
<dbReference type="EMBL" id="CP016027">
    <property type="protein sequence ID" value="ANJ66145.1"/>
    <property type="molecule type" value="Genomic_DNA"/>
</dbReference>
<name>A0A191ZE56_9GAMM</name>
<proteinExistence type="predicted"/>
<evidence type="ECO:0000313" key="2">
    <source>
        <dbReference type="EMBL" id="ANJ66145.1"/>
    </source>
</evidence>
<protein>
    <recommendedName>
        <fullName evidence="4">DUF2069 domain-containing protein</fullName>
    </recommendedName>
</protein>
<dbReference type="Proteomes" id="UP000078596">
    <property type="component" value="Chromosome"/>
</dbReference>
<accession>A0A191ZE56</accession>
<keyword evidence="1" id="KW-1133">Transmembrane helix</keyword>
<keyword evidence="1" id="KW-0812">Transmembrane</keyword>
<feature type="transmembrane region" description="Helical" evidence="1">
    <location>
        <begin position="83"/>
        <end position="105"/>
    </location>
</feature>
<gene>
    <name evidence="2" type="ORF">A9404_01030</name>
</gene>
<keyword evidence="3" id="KW-1185">Reference proteome</keyword>
<reference evidence="2 3" key="1">
    <citation type="submission" date="2016-06" db="EMBL/GenBank/DDBJ databases">
        <title>Insight into the functional genes involving in sulfur oxidation in Pearl River water.</title>
        <authorList>
            <person name="Luo J."/>
            <person name="Tan X."/>
            <person name="Lin W."/>
        </authorList>
    </citation>
    <scope>NUCLEOTIDE SEQUENCE [LARGE SCALE GENOMIC DNA]</scope>
    <source>
        <strain evidence="2 3">LS2</strain>
    </source>
</reference>
<keyword evidence="1" id="KW-0472">Membrane</keyword>
<organism evidence="2 3">
    <name type="scientific">Halothiobacillus diazotrophicus</name>
    <dbReference type="NCBI Taxonomy" id="1860122"/>
    <lineage>
        <taxon>Bacteria</taxon>
        <taxon>Pseudomonadati</taxon>
        <taxon>Pseudomonadota</taxon>
        <taxon>Gammaproteobacteria</taxon>
        <taxon>Chromatiales</taxon>
        <taxon>Halothiobacillaceae</taxon>
        <taxon>Halothiobacillus</taxon>
    </lineage>
</organism>